<organism evidence="17 18">
    <name type="scientific">Oceanococcus atlanticus</name>
    <dbReference type="NCBI Taxonomy" id="1317117"/>
    <lineage>
        <taxon>Bacteria</taxon>
        <taxon>Pseudomonadati</taxon>
        <taxon>Pseudomonadota</taxon>
        <taxon>Gammaproteobacteria</taxon>
        <taxon>Chromatiales</taxon>
        <taxon>Oceanococcaceae</taxon>
        <taxon>Oceanococcus</taxon>
    </lineage>
</organism>
<feature type="binding site" evidence="12">
    <location>
        <position position="126"/>
    </location>
    <ligand>
        <name>5-methyltetrahydropteroyltri-L-glutamate</name>
        <dbReference type="ChEBI" id="CHEBI:58207"/>
    </ligand>
</feature>
<dbReference type="EC" id="2.1.1.14" evidence="11"/>
<dbReference type="SUPFAM" id="SSF51726">
    <property type="entry name" value="UROD/MetE-like"/>
    <property type="match status" value="2"/>
</dbReference>
<dbReference type="Pfam" id="PF01717">
    <property type="entry name" value="Meth_synt_2"/>
    <property type="match status" value="1"/>
</dbReference>
<feature type="binding site" evidence="12">
    <location>
        <position position="19"/>
    </location>
    <ligand>
        <name>5-methyltetrahydropteroyltri-L-glutamate</name>
        <dbReference type="ChEBI" id="CHEBI:58207"/>
    </ligand>
</feature>
<feature type="binding site" evidence="13">
    <location>
        <position position="674"/>
    </location>
    <ligand>
        <name>Zn(2+)</name>
        <dbReference type="ChEBI" id="CHEBI:29105"/>
        <label>1</label>
        <note>catalytic</note>
    </ligand>
</feature>
<feature type="binding site" evidence="11 12">
    <location>
        <begin position="524"/>
        <end position="525"/>
    </location>
    <ligand>
        <name>5-methyltetrahydropteroyltri-L-glutamate</name>
        <dbReference type="ChEBI" id="CHEBI:58207"/>
    </ligand>
</feature>
<evidence type="ECO:0000256" key="1">
    <source>
        <dbReference type="ARBA" id="ARBA00002777"/>
    </source>
</evidence>
<dbReference type="HAMAP" id="MF_00172">
    <property type="entry name" value="Meth_synth"/>
    <property type="match status" value="1"/>
</dbReference>
<dbReference type="NCBIfam" id="NF003556">
    <property type="entry name" value="PRK05222.1"/>
    <property type="match status" value="1"/>
</dbReference>
<comment type="function">
    <text evidence="1 11">Catalyzes the transfer of a methyl group from 5-methyltetrahydrofolate to homocysteine resulting in methionine formation.</text>
</comment>
<feature type="binding site" evidence="11">
    <location>
        <position position="652"/>
    </location>
    <ligand>
        <name>Zn(2+)</name>
        <dbReference type="ChEBI" id="CHEBI:29105"/>
        <note>catalytic</note>
    </ligand>
</feature>
<dbReference type="InterPro" id="IPR002629">
    <property type="entry name" value="Met_Synth_C/arc"/>
</dbReference>
<evidence type="ECO:0000313" key="18">
    <source>
        <dbReference type="Proteomes" id="UP000192342"/>
    </source>
</evidence>
<evidence type="ECO:0000256" key="5">
    <source>
        <dbReference type="ARBA" id="ARBA00022605"/>
    </source>
</evidence>
<feature type="binding site" evidence="11">
    <location>
        <position position="614"/>
    </location>
    <ligand>
        <name>5-methyltetrahydropteroyltri-L-glutamate</name>
        <dbReference type="ChEBI" id="CHEBI:58207"/>
    </ligand>
</feature>
<comment type="caution">
    <text evidence="17">The sequence shown here is derived from an EMBL/GenBank/DDBJ whole genome shotgun (WGS) entry which is preliminary data.</text>
</comment>
<dbReference type="STRING" id="1317117.ATO7_13958"/>
<feature type="domain" description="Cobalamin-independent methionine synthase MetE N-terminal" evidence="16">
    <location>
        <begin position="4"/>
        <end position="318"/>
    </location>
</feature>
<gene>
    <name evidence="11" type="primary">metE</name>
    <name evidence="17" type="ORF">ATO7_13958</name>
</gene>
<feature type="binding site" evidence="11 12">
    <location>
        <position position="570"/>
    </location>
    <ligand>
        <name>5-methyltetrahydropteroyltri-L-glutamate</name>
        <dbReference type="ChEBI" id="CHEBI:58207"/>
    </ligand>
</feature>
<keyword evidence="7 11" id="KW-0479">Metal-binding</keyword>
<dbReference type="UniPathway" id="UPA00051">
    <property type="reaction ID" value="UER00082"/>
</dbReference>
<dbReference type="InterPro" id="IPR006276">
    <property type="entry name" value="Cobalamin-indep_Met_synthase"/>
</dbReference>
<dbReference type="GO" id="GO:0009086">
    <property type="term" value="P:methionine biosynthetic process"/>
    <property type="evidence" value="ECO:0007669"/>
    <property type="project" value="UniProtKB-UniRule"/>
</dbReference>
<sequence length="764" mass="85634">MAWTHNLGFPRIGARRELKFAQEAYWKGQTSCYELKNAGVKLRQRHWQEQQQLDLVPVGDFSFYDQMLDMSFTLGNLPRRVLALPGDSLDNYFRVARGRSSQDAEEQAGCCDGVAAGEMTKWFDTNYHYIVPEVDADTRFSLDASRLLDQLAEAHALGVNAKPVIIGPLTYLALSKAQDGSNPLDLLPRLLPVYAQLLSTLAKAGAQWVQIDEPILVSELDADWQHAFNTSYHELKSCPIKLLVATYFGQLKENAYLAANLPVAGLHLDAINGKDDVLPVIGMLAEHKVLSLGVINGRNIWKTDLIGLLDWLEPLAQRLGERLWIAPSCSLLHVPVDLGSETKLDPEIKTWLAFAVQKLEELRVLGVALNQGREAVTDALQANQRAFASRRASTRVTNPAVREALAQIDPRLEHRHSTYAKRAARQAAHLNLPSYPTTTIGSFPQTAEIRQVRRQFKAGTVDADTYKQAMREEIARSVREQEALGLDVLVHGEAERNDMVEYFGEQLEGYAFSQFGWVQSYGSRCVKPPILFGDISRPQAMTVDWIGYAQSLTNKPMKGMLTGPVTILNWSFVRDDQPRSESCKQLALAIRQEVLDLEQAGVRVIQIDEAALREGLPLRRTQWQDYLDWAVACFRIAANGVSDETQIHTHMCYSEFNDIIQSIAAMDADVITIETSRSNMELLDAFEHFEYPNDIGPGVYDIHSPNIPDTGWMVELMRKAAERIPAERLWINPDCGLKTRQWDEVRPALSNMVAAAKTLRASAS</sequence>
<reference evidence="17 18" key="1">
    <citation type="submission" date="2013-04" db="EMBL/GenBank/DDBJ databases">
        <title>Oceanococcus atlanticus 22II-S10r2 Genome Sequencing.</title>
        <authorList>
            <person name="Lai Q."/>
            <person name="Li G."/>
            <person name="Shao Z."/>
        </authorList>
    </citation>
    <scope>NUCLEOTIDE SEQUENCE [LARGE SCALE GENOMIC DNA]</scope>
    <source>
        <strain evidence="17 18">22II-S10r2</strain>
    </source>
</reference>
<evidence type="ECO:0000256" key="6">
    <source>
        <dbReference type="ARBA" id="ARBA00022679"/>
    </source>
</evidence>
<dbReference type="InterPro" id="IPR013215">
    <property type="entry name" value="Cbl-indep_Met_Synth_N"/>
</dbReference>
<protein>
    <recommendedName>
        <fullName evidence="11">5-methyltetrahydropteroyltriglutamate--homocysteine methyltransferase</fullName>
        <ecNumber evidence="11">2.1.1.14</ecNumber>
    </recommendedName>
    <alternativeName>
        <fullName evidence="11">Cobalamin-independent methionine synthase</fullName>
    </alternativeName>
    <alternativeName>
        <fullName evidence="11">Methionine synthase, vitamin-B12 independent isozyme</fullName>
    </alternativeName>
</protein>
<evidence type="ECO:0000256" key="4">
    <source>
        <dbReference type="ARBA" id="ARBA00022603"/>
    </source>
</evidence>
<dbReference type="AlphaFoldDB" id="A0A1Y1SCM7"/>
<keyword evidence="8 11" id="KW-0677">Repeat</keyword>
<evidence type="ECO:0000256" key="10">
    <source>
        <dbReference type="ARBA" id="ARBA00023167"/>
    </source>
</evidence>
<evidence type="ECO:0000256" key="14">
    <source>
        <dbReference type="PIRSR" id="PIRSR000382-3"/>
    </source>
</evidence>
<keyword evidence="5 11" id="KW-0028">Amino-acid biosynthesis</keyword>
<name>A0A1Y1SCM7_9GAMM</name>
<keyword evidence="18" id="KW-1185">Reference proteome</keyword>
<evidence type="ECO:0000256" key="8">
    <source>
        <dbReference type="ARBA" id="ARBA00022737"/>
    </source>
</evidence>
<feature type="binding site" evidence="13">
    <location>
        <position position="652"/>
    </location>
    <ligand>
        <name>Zn(2+)</name>
        <dbReference type="ChEBI" id="CHEBI:29105"/>
        <label>1</label>
        <note>catalytic</note>
    </ligand>
</feature>
<evidence type="ECO:0000259" key="15">
    <source>
        <dbReference type="Pfam" id="PF01717"/>
    </source>
</evidence>
<feature type="binding site" evidence="11 12">
    <location>
        <begin position="440"/>
        <end position="442"/>
    </location>
    <ligand>
        <name>L-methionine</name>
        <dbReference type="ChEBI" id="CHEBI:57844"/>
    </ligand>
</feature>
<accession>A0A1Y1SCM7</accession>
<feature type="binding site" evidence="11">
    <location>
        <position position="674"/>
    </location>
    <ligand>
        <name>Zn(2+)</name>
        <dbReference type="ChEBI" id="CHEBI:29105"/>
        <note>catalytic</note>
    </ligand>
</feature>
<dbReference type="GO" id="GO:0032259">
    <property type="term" value="P:methylation"/>
    <property type="evidence" value="ECO:0007669"/>
    <property type="project" value="UniProtKB-KW"/>
</dbReference>
<comment type="cofactor">
    <cofactor evidence="11">
        <name>Zn(2+)</name>
        <dbReference type="ChEBI" id="CHEBI:29105"/>
    </cofactor>
    <text evidence="11">Binds 1 zinc ion per subunit.</text>
</comment>
<feature type="binding site" evidence="11 12">
    <location>
        <position position="608"/>
    </location>
    <ligand>
        <name>L-methionine</name>
        <dbReference type="ChEBI" id="CHEBI:57844"/>
    </ligand>
</feature>
<dbReference type="CDD" id="cd03312">
    <property type="entry name" value="CIMS_N_terminal_like"/>
    <property type="match status" value="1"/>
</dbReference>
<comment type="similarity">
    <text evidence="3 11">Belongs to the vitamin-B12 independent methionine synthase family.</text>
</comment>
<dbReference type="RefSeq" id="WP_083562734.1">
    <property type="nucleotide sequence ID" value="NZ_AQQV01000003.1"/>
</dbReference>
<dbReference type="GO" id="GO:0008270">
    <property type="term" value="F:zinc ion binding"/>
    <property type="evidence" value="ECO:0007669"/>
    <property type="project" value="InterPro"/>
</dbReference>
<evidence type="ECO:0000256" key="11">
    <source>
        <dbReference type="HAMAP-Rule" id="MF_00172"/>
    </source>
</evidence>
<keyword evidence="4 11" id="KW-0489">Methyltransferase</keyword>
<feature type="active site" description="Proton donor" evidence="11 14">
    <location>
        <position position="703"/>
    </location>
</feature>
<comment type="pathway">
    <text evidence="2 11">Amino-acid biosynthesis; L-methionine biosynthesis via de novo pathway; L-methionine from L-homocysteine (MetE route): step 1/1.</text>
</comment>
<evidence type="ECO:0000256" key="9">
    <source>
        <dbReference type="ARBA" id="ARBA00022833"/>
    </source>
</evidence>
<comment type="catalytic activity">
    <reaction evidence="11">
        <text>5-methyltetrahydropteroyltri-L-glutamate + L-homocysteine = tetrahydropteroyltri-L-glutamate + L-methionine</text>
        <dbReference type="Rhea" id="RHEA:21196"/>
        <dbReference type="ChEBI" id="CHEBI:57844"/>
        <dbReference type="ChEBI" id="CHEBI:58140"/>
        <dbReference type="ChEBI" id="CHEBI:58199"/>
        <dbReference type="ChEBI" id="CHEBI:58207"/>
        <dbReference type="EC" id="2.1.1.14"/>
    </reaction>
</comment>
<evidence type="ECO:0000259" key="16">
    <source>
        <dbReference type="Pfam" id="PF08267"/>
    </source>
</evidence>
<dbReference type="PIRSF" id="PIRSF000382">
    <property type="entry name" value="MeTrfase_B12_ind"/>
    <property type="match status" value="1"/>
</dbReference>
<evidence type="ECO:0000256" key="7">
    <source>
        <dbReference type="ARBA" id="ARBA00022723"/>
    </source>
</evidence>
<feature type="binding site" evidence="13">
    <location>
        <position position="735"/>
    </location>
    <ligand>
        <name>Zn(2+)</name>
        <dbReference type="ChEBI" id="CHEBI:29105"/>
        <label>1</label>
        <note>catalytic</note>
    </ligand>
</feature>
<proteinExistence type="inferred from homology"/>
<keyword evidence="6 11" id="KW-0808">Transferase</keyword>
<comment type="cofactor">
    <cofactor evidence="13">
        <name>Zn(2+)</name>
        <dbReference type="ChEBI" id="CHEBI:29105"/>
    </cofactor>
    <text evidence="13">Binds 2 Zn(2+) ions per subunit.</text>
</comment>
<dbReference type="EMBL" id="AQQV01000003">
    <property type="protein sequence ID" value="ORE86407.1"/>
    <property type="molecule type" value="Genomic_DNA"/>
</dbReference>
<dbReference type="GO" id="GO:0003871">
    <property type="term" value="F:5-methyltetrahydropteroyltriglutamate-homocysteine S-methyltransferase activity"/>
    <property type="evidence" value="ECO:0007669"/>
    <property type="project" value="UniProtKB-UniRule"/>
</dbReference>
<dbReference type="Pfam" id="PF08267">
    <property type="entry name" value="Meth_synt_1"/>
    <property type="match status" value="1"/>
</dbReference>
<dbReference type="NCBIfam" id="TIGR01371">
    <property type="entry name" value="met_syn_B12ind"/>
    <property type="match status" value="1"/>
</dbReference>
<feature type="binding site" evidence="11">
    <location>
        <begin position="16"/>
        <end position="19"/>
    </location>
    <ligand>
        <name>5-methyltetrahydropteroyltri-L-glutamate</name>
        <dbReference type="ChEBI" id="CHEBI:58207"/>
    </ligand>
</feature>
<evidence type="ECO:0000313" key="17">
    <source>
        <dbReference type="EMBL" id="ORE86407.1"/>
    </source>
</evidence>
<evidence type="ECO:0000256" key="2">
    <source>
        <dbReference type="ARBA" id="ARBA00004681"/>
    </source>
</evidence>
<keyword evidence="10 11" id="KW-0486">Methionine biosynthesis</keyword>
<dbReference type="FunFam" id="3.20.20.210:FF:000002">
    <property type="entry name" value="5-methyltetrahydropteroyltriglutamate--homocysteine methyltransferase"/>
    <property type="match status" value="1"/>
</dbReference>
<dbReference type="Gene3D" id="3.20.20.210">
    <property type="match status" value="2"/>
</dbReference>
<feature type="binding site" evidence="11 12">
    <location>
        <begin position="440"/>
        <end position="442"/>
    </location>
    <ligand>
        <name>L-homocysteine</name>
        <dbReference type="ChEBI" id="CHEBI:58199"/>
    </ligand>
</feature>
<feature type="binding site" evidence="11">
    <location>
        <position position="650"/>
    </location>
    <ligand>
        <name>Zn(2+)</name>
        <dbReference type="ChEBI" id="CHEBI:29105"/>
        <note>catalytic</note>
    </ligand>
</feature>
<evidence type="ECO:0000256" key="13">
    <source>
        <dbReference type="PIRSR" id="PIRSR000382-2"/>
    </source>
</evidence>
<dbReference type="Proteomes" id="UP000192342">
    <property type="component" value="Unassembled WGS sequence"/>
</dbReference>
<feature type="binding site" evidence="11">
    <location>
        <position position="735"/>
    </location>
    <ligand>
        <name>Zn(2+)</name>
        <dbReference type="ChEBI" id="CHEBI:29105"/>
        <note>catalytic</note>
    </ligand>
</feature>
<feature type="binding site" evidence="11 12">
    <location>
        <position position="493"/>
    </location>
    <ligand>
        <name>L-methionine</name>
        <dbReference type="ChEBI" id="CHEBI:57844"/>
    </ligand>
</feature>
<evidence type="ECO:0000256" key="12">
    <source>
        <dbReference type="PIRSR" id="PIRSR000382-1"/>
    </source>
</evidence>
<feature type="binding site" evidence="11 12">
    <location>
        <position position="608"/>
    </location>
    <ligand>
        <name>L-homocysteine</name>
        <dbReference type="ChEBI" id="CHEBI:58199"/>
    </ligand>
</feature>
<keyword evidence="9 11" id="KW-0862">Zinc</keyword>
<dbReference type="InterPro" id="IPR038071">
    <property type="entry name" value="UROD/MetE-like_sf"/>
</dbReference>
<evidence type="ECO:0000256" key="3">
    <source>
        <dbReference type="ARBA" id="ARBA00009553"/>
    </source>
</evidence>
<feature type="domain" description="Cobalamin-independent methionine synthase MetE C-terminal/archaeal" evidence="15">
    <location>
        <begin position="436"/>
        <end position="757"/>
    </location>
</feature>
<dbReference type="CDD" id="cd03311">
    <property type="entry name" value="CIMS_C_terminal_like"/>
    <property type="match status" value="1"/>
</dbReference>
<feature type="binding site" evidence="11">
    <location>
        <position position="493"/>
    </location>
    <ligand>
        <name>L-homocysteine</name>
        <dbReference type="ChEBI" id="CHEBI:58199"/>
    </ligand>
</feature>
<feature type="binding site" evidence="11">
    <location>
        <position position="121"/>
    </location>
    <ligand>
        <name>5-methyltetrahydropteroyltri-L-glutamate</name>
        <dbReference type="ChEBI" id="CHEBI:58207"/>
    </ligand>
</feature>
<dbReference type="PANTHER" id="PTHR30519">
    <property type="entry name" value="5-METHYLTETRAHYDROPTEROYLTRIGLUTAMATE--HOMOCYSTEINE METHYLTRANSFERASE"/>
    <property type="match status" value="1"/>
</dbReference>
<dbReference type="OrthoDB" id="244285at2"/>
<feature type="binding site" evidence="13">
    <location>
        <position position="650"/>
    </location>
    <ligand>
        <name>Zn(2+)</name>
        <dbReference type="ChEBI" id="CHEBI:29105"/>
        <label>1</label>
        <note>catalytic</note>
    </ligand>
</feature>